<feature type="transmembrane region" description="Helical" evidence="2">
    <location>
        <begin position="439"/>
        <end position="459"/>
    </location>
</feature>
<feature type="transmembrane region" description="Helical" evidence="2">
    <location>
        <begin position="190"/>
        <end position="212"/>
    </location>
</feature>
<feature type="transmembrane region" description="Helical" evidence="2">
    <location>
        <begin position="71"/>
        <end position="90"/>
    </location>
</feature>
<keyword evidence="2" id="KW-1133">Transmembrane helix</keyword>
<evidence type="ECO:0000256" key="1">
    <source>
        <dbReference type="SAM" id="MobiDB-lite"/>
    </source>
</evidence>
<feature type="transmembrane region" description="Helical" evidence="2">
    <location>
        <begin position="122"/>
        <end position="139"/>
    </location>
</feature>
<feature type="compositionally biased region" description="Low complexity" evidence="1">
    <location>
        <begin position="321"/>
        <end position="331"/>
    </location>
</feature>
<evidence type="ECO:0008006" key="5">
    <source>
        <dbReference type="Google" id="ProtNLM"/>
    </source>
</evidence>
<protein>
    <recommendedName>
        <fullName evidence="5">Glycosyltransferase RgtA/B/C/D-like domain-containing protein</fullName>
    </recommendedName>
</protein>
<evidence type="ECO:0000313" key="4">
    <source>
        <dbReference type="Proteomes" id="UP000249066"/>
    </source>
</evidence>
<proteinExistence type="predicted"/>
<feature type="transmembrane region" description="Helical" evidence="2">
    <location>
        <begin position="97"/>
        <end position="116"/>
    </location>
</feature>
<feature type="transmembrane region" description="Helical" evidence="2">
    <location>
        <begin position="362"/>
        <end position="380"/>
    </location>
</feature>
<dbReference type="AlphaFoldDB" id="A0A2W5C1Y3"/>
<name>A0A2W5C1Y3_9SPHN</name>
<keyword evidence="2" id="KW-0812">Transmembrane</keyword>
<evidence type="ECO:0000256" key="2">
    <source>
        <dbReference type="SAM" id="Phobius"/>
    </source>
</evidence>
<keyword evidence="2" id="KW-0472">Membrane</keyword>
<feature type="transmembrane region" description="Helical" evidence="2">
    <location>
        <begin position="151"/>
        <end position="178"/>
    </location>
</feature>
<reference evidence="3 4" key="1">
    <citation type="submission" date="2017-08" db="EMBL/GenBank/DDBJ databases">
        <title>Infants hospitalized years apart are colonized by the same room-sourced microbial strains.</title>
        <authorList>
            <person name="Brooks B."/>
            <person name="Olm M.R."/>
            <person name="Firek B.A."/>
            <person name="Baker R."/>
            <person name="Thomas B.C."/>
            <person name="Morowitz M.J."/>
            <person name="Banfield J.F."/>
        </authorList>
    </citation>
    <scope>NUCLEOTIDE SEQUENCE [LARGE SCALE GENOMIC DNA]</scope>
    <source>
        <strain evidence="3">S2_018_000_R2_101</strain>
    </source>
</reference>
<dbReference type="Proteomes" id="UP000249066">
    <property type="component" value="Unassembled WGS sequence"/>
</dbReference>
<evidence type="ECO:0000313" key="3">
    <source>
        <dbReference type="EMBL" id="PZO89261.1"/>
    </source>
</evidence>
<accession>A0A2W5C1Y3</accession>
<feature type="transmembrane region" description="Helical" evidence="2">
    <location>
        <begin position="414"/>
        <end position="433"/>
    </location>
</feature>
<sequence length="471" mass="49078">MSNVTQGKVLAGAALLCLIALFLWWPGVALYDSVAQYGQVLSGRYDDWHPPVMARLWAIFAQGWRGTGPMFLLQMLLYWGGIGLIAAGLAQRGAPKAAIALLAIGACPLFLAWQAAVLKDSQMLGALLAATGIVGWHRLSGRRLGRGAVAGAAMLLIYATLVRANAAFASVPLAFALAGWPGPRALPIRAALVLAATAAAILVGGTIGRIGAERSGVARVQPLYDLVGIDHYGGGVAIPGVTRDELAQIREGRCYTPFYWDPLGDEGRCGWLAQRLLPAASGDSLYASWLVAVAAHPIAYARHRLGHLNMTERLWTPRGLPSAAPPSSSEPNDMGLASPAARATPVTIAAAWLAETPPGWPAVWLVAGLGLMWTAAGTAASPARSLAMALGVSALALEASFAEVSIASDLRYHLWPMIAVAIAWTLLASAGPLPRGRATLTVVAILAVAAIAIVARMTLPPVVGGYRAMLG</sequence>
<gene>
    <name evidence="3" type="ORF">DI623_10805</name>
</gene>
<dbReference type="EMBL" id="QFNN01000066">
    <property type="protein sequence ID" value="PZO89261.1"/>
    <property type="molecule type" value="Genomic_DNA"/>
</dbReference>
<feature type="region of interest" description="Disordered" evidence="1">
    <location>
        <begin position="319"/>
        <end position="338"/>
    </location>
</feature>
<organism evidence="3 4">
    <name type="scientific">Sphingomonas sanxanigenens</name>
    <dbReference type="NCBI Taxonomy" id="397260"/>
    <lineage>
        <taxon>Bacteria</taxon>
        <taxon>Pseudomonadati</taxon>
        <taxon>Pseudomonadota</taxon>
        <taxon>Alphaproteobacteria</taxon>
        <taxon>Sphingomonadales</taxon>
        <taxon>Sphingomonadaceae</taxon>
        <taxon>Sphingomonas</taxon>
    </lineage>
</organism>
<comment type="caution">
    <text evidence="3">The sequence shown here is derived from an EMBL/GenBank/DDBJ whole genome shotgun (WGS) entry which is preliminary data.</text>
</comment>